<protein>
    <submittedName>
        <fullName evidence="1">Kinetochore sim4 complex subunit FTA2 domain-containing protein</fullName>
    </submittedName>
</protein>
<dbReference type="SUPFAM" id="SSF56112">
    <property type="entry name" value="Protein kinase-like (PK-like)"/>
    <property type="match status" value="1"/>
</dbReference>
<dbReference type="Proteomes" id="UP000824596">
    <property type="component" value="Unassembled WGS sequence"/>
</dbReference>
<organism evidence="1 2">
    <name type="scientific">Hirsutella rhossiliensis</name>
    <dbReference type="NCBI Taxonomy" id="111463"/>
    <lineage>
        <taxon>Eukaryota</taxon>
        <taxon>Fungi</taxon>
        <taxon>Dikarya</taxon>
        <taxon>Ascomycota</taxon>
        <taxon>Pezizomycotina</taxon>
        <taxon>Sordariomycetes</taxon>
        <taxon>Hypocreomycetidae</taxon>
        <taxon>Hypocreales</taxon>
        <taxon>Ophiocordycipitaceae</taxon>
        <taxon>Hirsutella</taxon>
    </lineage>
</organism>
<dbReference type="AlphaFoldDB" id="A0A9P8NAH3"/>
<reference evidence="1" key="1">
    <citation type="submission" date="2021-09" db="EMBL/GenBank/DDBJ databases">
        <title>A high-quality genome of the endoparasitic fungus Hirsutella rhossiliensis with a comparison of Hirsutella genomes reveals transposable elements contributing to genome size variation.</title>
        <authorList>
            <person name="Lin R."/>
            <person name="Jiao Y."/>
            <person name="Sun X."/>
            <person name="Ling J."/>
            <person name="Xie B."/>
            <person name="Cheng X."/>
        </authorList>
    </citation>
    <scope>NUCLEOTIDE SEQUENCE</scope>
    <source>
        <strain evidence="1">HR02</strain>
    </source>
</reference>
<dbReference type="InterPro" id="IPR011009">
    <property type="entry name" value="Kinase-like_dom_sf"/>
</dbReference>
<dbReference type="EMBL" id="JAIZPD010000001">
    <property type="protein sequence ID" value="KAH0967572.1"/>
    <property type="molecule type" value="Genomic_DNA"/>
</dbReference>
<evidence type="ECO:0000313" key="1">
    <source>
        <dbReference type="EMBL" id="KAH0967572.1"/>
    </source>
</evidence>
<name>A0A9P8NAH3_9HYPO</name>
<dbReference type="RefSeq" id="XP_044725085.1">
    <property type="nucleotide sequence ID" value="XM_044858685.1"/>
</dbReference>
<dbReference type="Gene3D" id="3.30.200.20">
    <property type="entry name" value="Phosphorylase Kinase, domain 1"/>
    <property type="match status" value="1"/>
</dbReference>
<evidence type="ECO:0000313" key="2">
    <source>
        <dbReference type="Proteomes" id="UP000824596"/>
    </source>
</evidence>
<dbReference type="OrthoDB" id="4633509at2759"/>
<proteinExistence type="predicted"/>
<sequence>MASSFPFISERDKVGDPPMSAMNFENPRLRRFPHPKSLRLTKRLGSGQDGFVFKARGYHNETLAVKIFKPRTPEWYWAFERECVNAALLDMINASLRRAAADGRKKLVIPDPKSREEAFKNLFSFSDEANTGELCEARLVPISADVQITACLGWIEFQGRAINKQLKRARICDQEAMIDEQSYYAIVYEFVPQDELDIDTIVAQHDFFHIIGFHVVPFRESNWQSCGRLVDFSDLVSPHAGPPEWNSDYYARDQESFPRRMAMHSGSSQKLFQEASASITRFWCEAEELRKHHFNI</sequence>
<accession>A0A9P8NAH3</accession>
<keyword evidence="2" id="KW-1185">Reference proteome</keyword>
<gene>
    <name evidence="1" type="ORF">HRG_00214</name>
</gene>
<dbReference type="GeneID" id="68349343"/>
<comment type="caution">
    <text evidence="1">The sequence shown here is derived from an EMBL/GenBank/DDBJ whole genome shotgun (WGS) entry which is preliminary data.</text>
</comment>